<dbReference type="RefSeq" id="WP_271223255.1">
    <property type="nucleotide sequence ID" value="NZ_BAAAVD010000002.1"/>
</dbReference>
<evidence type="ECO:0000256" key="1">
    <source>
        <dbReference type="SAM" id="SignalP"/>
    </source>
</evidence>
<proteinExistence type="predicted"/>
<feature type="chain" id="PRO_5040885016" evidence="1">
    <location>
        <begin position="28"/>
        <end position="163"/>
    </location>
</feature>
<feature type="signal peptide" evidence="1">
    <location>
        <begin position="1"/>
        <end position="27"/>
    </location>
</feature>
<comment type="caution">
    <text evidence="2">The sequence shown here is derived from an EMBL/GenBank/DDBJ whole genome shotgun (WGS) entry which is preliminary data.</text>
</comment>
<accession>A0A9W6IAC8</accession>
<protein>
    <submittedName>
        <fullName evidence="2">Uncharacterized protein</fullName>
    </submittedName>
</protein>
<organism evidence="2 3">
    <name type="scientific">Streptosporangium carneum</name>
    <dbReference type="NCBI Taxonomy" id="47481"/>
    <lineage>
        <taxon>Bacteria</taxon>
        <taxon>Bacillati</taxon>
        <taxon>Actinomycetota</taxon>
        <taxon>Actinomycetes</taxon>
        <taxon>Streptosporangiales</taxon>
        <taxon>Streptosporangiaceae</taxon>
        <taxon>Streptosporangium</taxon>
    </lineage>
</organism>
<dbReference type="AlphaFoldDB" id="A0A9W6IAC8"/>
<reference evidence="2" key="1">
    <citation type="journal article" date="2014" name="Int. J. Syst. Evol. Microbiol.">
        <title>Complete genome sequence of Corynebacterium casei LMG S-19264T (=DSM 44701T), isolated from a smear-ripened cheese.</title>
        <authorList>
            <consortium name="US DOE Joint Genome Institute (JGI-PGF)"/>
            <person name="Walter F."/>
            <person name="Albersmeier A."/>
            <person name="Kalinowski J."/>
            <person name="Ruckert C."/>
        </authorList>
    </citation>
    <scope>NUCLEOTIDE SEQUENCE</scope>
    <source>
        <strain evidence="2">VKM Ac-2007</strain>
    </source>
</reference>
<dbReference type="EMBL" id="BSEV01000041">
    <property type="protein sequence ID" value="GLK15031.1"/>
    <property type="molecule type" value="Genomic_DNA"/>
</dbReference>
<sequence>MTLTRTLTGLAMTAAVLTAVAPSAAHATTGSQETATTAVQWGPYDSPGHGARAAGSLKALGEDHAVIPAAATARISGRLQDLTRKSSTCGWAVFRITYRTKDGNLPFKHHSVRNCSYGTPKPFTFTYRDVYQVELKVCSEGKAAKPSLNCLYAESWKVVYLSK</sequence>
<name>A0A9W6IAC8_9ACTN</name>
<keyword evidence="3" id="KW-1185">Reference proteome</keyword>
<evidence type="ECO:0000313" key="2">
    <source>
        <dbReference type="EMBL" id="GLK15031.1"/>
    </source>
</evidence>
<evidence type="ECO:0000313" key="3">
    <source>
        <dbReference type="Proteomes" id="UP001143474"/>
    </source>
</evidence>
<reference evidence="2" key="2">
    <citation type="submission" date="2023-01" db="EMBL/GenBank/DDBJ databases">
        <authorList>
            <person name="Sun Q."/>
            <person name="Evtushenko L."/>
        </authorList>
    </citation>
    <scope>NUCLEOTIDE SEQUENCE</scope>
    <source>
        <strain evidence="2">VKM Ac-2007</strain>
    </source>
</reference>
<gene>
    <name evidence="2" type="ORF">GCM10017600_84440</name>
</gene>
<dbReference type="Proteomes" id="UP001143474">
    <property type="component" value="Unassembled WGS sequence"/>
</dbReference>
<keyword evidence="1" id="KW-0732">Signal</keyword>